<reference evidence="3 4" key="1">
    <citation type="submission" date="2017-05" db="EMBL/GenBank/DDBJ databases">
        <authorList>
            <person name="Varghese N."/>
            <person name="Submissions S."/>
        </authorList>
    </citation>
    <scope>NUCLEOTIDE SEQUENCE [LARGE SCALE GENOMIC DNA]</scope>
    <source>
        <strain evidence="3 4">DSM 16304</strain>
    </source>
</reference>
<dbReference type="RefSeq" id="WP_185954233.1">
    <property type="nucleotide sequence ID" value="NZ_FXTM01000008.1"/>
</dbReference>
<evidence type="ECO:0000313" key="3">
    <source>
        <dbReference type="EMBL" id="SMO51422.1"/>
    </source>
</evidence>
<dbReference type="Proteomes" id="UP000317315">
    <property type="component" value="Unassembled WGS sequence"/>
</dbReference>
<dbReference type="EMBL" id="FXTM01000008">
    <property type="protein sequence ID" value="SMO51422.1"/>
    <property type="molecule type" value="Genomic_DNA"/>
</dbReference>
<accession>A0A521BW52</accession>
<evidence type="ECO:0000259" key="2">
    <source>
        <dbReference type="PROSITE" id="PS50983"/>
    </source>
</evidence>
<keyword evidence="1" id="KW-0732">Signal</keyword>
<dbReference type="PANTHER" id="PTHR30535:SF34">
    <property type="entry name" value="MOLYBDATE-BINDING PROTEIN MOLA"/>
    <property type="match status" value="1"/>
</dbReference>
<evidence type="ECO:0000313" key="4">
    <source>
        <dbReference type="Proteomes" id="UP000317315"/>
    </source>
</evidence>
<evidence type="ECO:0000256" key="1">
    <source>
        <dbReference type="ARBA" id="ARBA00022729"/>
    </source>
</evidence>
<gene>
    <name evidence="3" type="ORF">SAMN06269117_10844</name>
</gene>
<dbReference type="Gene3D" id="3.40.50.1980">
    <property type="entry name" value="Nitrogenase molybdenum iron protein domain"/>
    <property type="match status" value="2"/>
</dbReference>
<sequence>MRGLFLFIFLLTFWLNCYSQERIVSLSPALTEIISYLGEDNRLVGVTTFCHGSLCRGKEKVGGIVNPNVEKIYSLHPDLVVSTDLTPKREIEVLRKLEIRVFVFKLTSLKDIERATDELGALFKEENRGKELIRKIKREAENFLSCFKGKKVLVLISVKPFYCAGSKTYIGEILSTSGAKVVPKSDFKPISAEEILKLKPDVVLVVGREVPSLLRNFGLKTLNFKNSDEILHPSPLLLKGIKDLGREVCKN</sequence>
<name>A0A521BW52_9BACT</name>
<dbReference type="InterPro" id="IPR002491">
    <property type="entry name" value="ABC_transptr_periplasmic_BD"/>
</dbReference>
<dbReference type="PROSITE" id="PS50983">
    <property type="entry name" value="FE_B12_PBP"/>
    <property type="match status" value="1"/>
</dbReference>
<dbReference type="Pfam" id="PF01497">
    <property type="entry name" value="Peripla_BP_2"/>
    <property type="match status" value="1"/>
</dbReference>
<keyword evidence="4" id="KW-1185">Reference proteome</keyword>
<dbReference type="PANTHER" id="PTHR30535">
    <property type="entry name" value="VITAMIN B12-BINDING PROTEIN"/>
    <property type="match status" value="1"/>
</dbReference>
<dbReference type="InterPro" id="IPR050902">
    <property type="entry name" value="ABC_Transporter_SBP"/>
</dbReference>
<feature type="domain" description="Fe/B12 periplasmic-binding" evidence="2">
    <location>
        <begin position="22"/>
        <end position="251"/>
    </location>
</feature>
<dbReference type="AlphaFoldDB" id="A0A521BW52"/>
<protein>
    <submittedName>
        <fullName evidence="3">Iron complex transport system substrate-binding protein</fullName>
    </submittedName>
</protein>
<dbReference type="GO" id="GO:0071281">
    <property type="term" value="P:cellular response to iron ion"/>
    <property type="evidence" value="ECO:0007669"/>
    <property type="project" value="TreeGrafter"/>
</dbReference>
<dbReference type="InterPro" id="IPR054828">
    <property type="entry name" value="Vit_B12_bind_prot"/>
</dbReference>
<dbReference type="CDD" id="cd00636">
    <property type="entry name" value="TroA-like"/>
    <property type="match status" value="1"/>
</dbReference>
<dbReference type="SUPFAM" id="SSF53807">
    <property type="entry name" value="Helical backbone' metal receptor"/>
    <property type="match status" value="1"/>
</dbReference>
<organism evidence="3 4">
    <name type="scientific">Balnearium lithotrophicum</name>
    <dbReference type="NCBI Taxonomy" id="223788"/>
    <lineage>
        <taxon>Bacteria</taxon>
        <taxon>Pseudomonadati</taxon>
        <taxon>Aquificota</taxon>
        <taxon>Aquificia</taxon>
        <taxon>Desulfurobacteriales</taxon>
        <taxon>Desulfurobacteriaceae</taxon>
        <taxon>Balnearium</taxon>
    </lineage>
</organism>
<proteinExistence type="predicted"/>
<dbReference type="NCBIfam" id="NF038402">
    <property type="entry name" value="TroA_like"/>
    <property type="match status" value="1"/>
</dbReference>